<dbReference type="AlphaFoldDB" id="A0A871RAP2"/>
<dbReference type="SUPFAM" id="SSF56784">
    <property type="entry name" value="HAD-like"/>
    <property type="match status" value="1"/>
</dbReference>
<dbReference type="GO" id="GO:0015031">
    <property type="term" value="P:protein transport"/>
    <property type="evidence" value="ECO:0007669"/>
    <property type="project" value="UniProtKB-KW"/>
</dbReference>
<dbReference type="CDD" id="cd07521">
    <property type="entry name" value="HAD_FCP1-like"/>
    <property type="match status" value="1"/>
</dbReference>
<keyword evidence="1" id="KW-1133">Transmembrane helix</keyword>
<evidence type="ECO:0000256" key="1">
    <source>
        <dbReference type="RuleBase" id="RU365079"/>
    </source>
</evidence>
<dbReference type="Pfam" id="PF03031">
    <property type="entry name" value="NIF"/>
    <property type="match status" value="2"/>
</dbReference>
<keyword evidence="1" id="KW-0809">Transit peptide</keyword>
<evidence type="ECO:0000313" key="4">
    <source>
        <dbReference type="EMBL" id="QOU19661.1"/>
    </source>
</evidence>
<keyword evidence="1" id="KW-0496">Mitochondrion</keyword>
<feature type="region of interest" description="Disordered" evidence="2">
    <location>
        <begin position="400"/>
        <end position="444"/>
    </location>
</feature>
<feature type="transmembrane region" description="Helical" evidence="1">
    <location>
        <begin position="108"/>
        <end position="126"/>
    </location>
</feature>
<feature type="compositionally biased region" description="Basic and acidic residues" evidence="2">
    <location>
        <begin position="171"/>
        <end position="189"/>
    </location>
</feature>
<dbReference type="PROSITE" id="PS50969">
    <property type="entry name" value="FCP1"/>
    <property type="match status" value="1"/>
</dbReference>
<dbReference type="RefSeq" id="XP_041136154.1">
    <property type="nucleotide sequence ID" value="XM_041282315.1"/>
</dbReference>
<keyword evidence="1" id="KW-0653">Protein transport</keyword>
<reference evidence="4" key="1">
    <citation type="submission" date="2020-10" db="EMBL/GenBank/DDBJ databases">
        <authorList>
            <person name="Palmer J.M."/>
        </authorList>
    </citation>
    <scope>NUCLEOTIDE SEQUENCE</scope>
    <source>
        <strain evidence="4">UCD 2041</strain>
    </source>
</reference>
<dbReference type="InterPro" id="IPR004274">
    <property type="entry name" value="FCP1_dom"/>
</dbReference>
<dbReference type="SMART" id="SM00577">
    <property type="entry name" value="CPDc"/>
    <property type="match status" value="1"/>
</dbReference>
<dbReference type="GO" id="GO:0005744">
    <property type="term" value="C:TIM23 mitochondrial import inner membrane translocase complex"/>
    <property type="evidence" value="ECO:0007669"/>
    <property type="project" value="UniProtKB-UniRule"/>
</dbReference>
<feature type="compositionally biased region" description="Polar residues" evidence="2">
    <location>
        <begin position="405"/>
        <end position="418"/>
    </location>
</feature>
<dbReference type="EMBL" id="CP063134">
    <property type="protein sequence ID" value="QOU19661.1"/>
    <property type="molecule type" value="Genomic_DNA"/>
</dbReference>
<comment type="similarity">
    <text evidence="1">Belongs to the TIM50 family.</text>
</comment>
<feature type="domain" description="FCP1 homology" evidence="3">
    <location>
        <begin position="256"/>
        <end position="494"/>
    </location>
</feature>
<sequence length="514" mass="57417">MNSVRSINRSLIKKKPPPALPDTLANGKLDLPPTFPLHTKELPPISDADIVGRPPSSQMGINPQVTFDHEFYRDGVPEDSKPVHTVLKFIIELVLFLPKYIVFKPLRYIVFIATYPVRLIIYLLFYRVRIQISRGEDTGGKAGDSTNSTGTSTPHEVCPAANGPDGSNLHAGDDDIKFEVAEKDDDRVKSPQGIVPIHKRTESANCPRPRSNQGPASPGGARGPIRTPVARNRKKPHKKTFIFPRLLFNFDISHPPRMLKKTLVLDLDETLIHSLSRYNSSILTKNKGISVEVRLNNSGLTTLYHIYKRPHVDEFLSIVRNWYNLVCFTASIKEYADPVINYLEEQVKLRDKTDTIPQPSNSPPEKAGQTAVFSHRFYRDSCIFVEGKGYVKDLSVLTGRRDSDSVSSPTPVHQSIIDTPTPSPSPHPGRAHRRHSSHSANSSSRYTDLSKIVIVDNSPISYSHHKDNGVMIEGWINDPGDVELLTLLPLLNGLRFTSDVRTILSLKNGQSAFR</sequence>
<dbReference type="Proteomes" id="UP000663131">
    <property type="component" value="Chromosome 6"/>
</dbReference>
<feature type="compositionally biased region" description="Polar residues" evidence="2">
    <location>
        <begin position="144"/>
        <end position="154"/>
    </location>
</feature>
<keyword evidence="1" id="KW-0472">Membrane</keyword>
<proteinExistence type="inferred from homology"/>
<dbReference type="OrthoDB" id="277011at2759"/>
<dbReference type="Gene3D" id="3.40.50.1000">
    <property type="entry name" value="HAD superfamily/HAD-like"/>
    <property type="match status" value="1"/>
</dbReference>
<dbReference type="InterPro" id="IPR023214">
    <property type="entry name" value="HAD_sf"/>
</dbReference>
<organism evidence="4 5">
    <name type="scientific">Dekkera bruxellensis</name>
    <name type="common">Brettanomyces custersii</name>
    <dbReference type="NCBI Taxonomy" id="5007"/>
    <lineage>
        <taxon>Eukaryota</taxon>
        <taxon>Fungi</taxon>
        <taxon>Dikarya</taxon>
        <taxon>Ascomycota</taxon>
        <taxon>Saccharomycotina</taxon>
        <taxon>Pichiomycetes</taxon>
        <taxon>Pichiales</taxon>
        <taxon>Pichiaceae</taxon>
        <taxon>Brettanomyces</taxon>
    </lineage>
</organism>
<keyword evidence="1" id="KW-0812">Transmembrane</keyword>
<gene>
    <name evidence="4" type="ORF">BRETT_003812</name>
</gene>
<evidence type="ECO:0000259" key="3">
    <source>
        <dbReference type="PROSITE" id="PS50969"/>
    </source>
</evidence>
<reference evidence="4" key="2">
    <citation type="journal article" name="BMC Genomics">
        <title>New genome assemblies reveal patterns of domestication and adaptation across Brettanomyces (Dekkera) species.</title>
        <authorList>
            <person name="Roach M.J."/>
            <person name="Borneman A.R."/>
        </authorList>
    </citation>
    <scope>NUCLEOTIDE SEQUENCE</scope>
    <source>
        <strain evidence="4">UCD 2041</strain>
    </source>
</reference>
<feature type="region of interest" description="Disordered" evidence="2">
    <location>
        <begin position="1"/>
        <end position="23"/>
    </location>
</feature>
<comment type="subcellular location">
    <subcellularLocation>
        <location evidence="1">Mitochondrion inner membrane</location>
        <topology evidence="1">Single-pass membrane protein</topology>
    </subcellularLocation>
</comment>
<accession>A0A871RAP2</accession>
<dbReference type="PANTHER" id="PTHR12210">
    <property type="entry name" value="DULLARD PROTEIN PHOSPHATASE"/>
    <property type="match status" value="1"/>
</dbReference>
<feature type="region of interest" description="Disordered" evidence="2">
    <location>
        <begin position="136"/>
        <end position="234"/>
    </location>
</feature>
<keyword evidence="1" id="KW-0811">Translocation</keyword>
<dbReference type="GeneID" id="64575735"/>
<dbReference type="InterPro" id="IPR050365">
    <property type="entry name" value="TIM50"/>
</dbReference>
<dbReference type="InterPro" id="IPR036412">
    <property type="entry name" value="HAD-like_sf"/>
</dbReference>
<protein>
    <recommendedName>
        <fullName evidence="1">Mitochondrial import inner membrane translocase subunit TIM50</fullName>
    </recommendedName>
</protein>
<comment type="subunit">
    <text evidence="1">Component of the TIM23 complex.</text>
</comment>
<evidence type="ECO:0000256" key="2">
    <source>
        <dbReference type="SAM" id="MobiDB-lite"/>
    </source>
</evidence>
<evidence type="ECO:0000313" key="5">
    <source>
        <dbReference type="Proteomes" id="UP000663131"/>
    </source>
</evidence>
<comment type="function">
    <text evidence="1">Essential component of the TIM23 complex, a complex that mediates the translocation of transit peptide-containing proteins across the mitochondrial inner membrane.</text>
</comment>
<name>A0A871RAP2_DEKBR</name>
<keyword evidence="1" id="KW-0813">Transport</keyword>
<dbReference type="KEGG" id="bbrx:BRETT_003812"/>